<name>A0A2Z2NZ40_9GAMM</name>
<protein>
    <submittedName>
        <fullName evidence="1">Uncharacterized protein</fullName>
    </submittedName>
</protein>
<gene>
    <name evidence="1" type="ORF">IMCC3135_25625</name>
</gene>
<dbReference type="KEGG" id="gai:IMCC3135_25625"/>
<dbReference type="AlphaFoldDB" id="A0A2Z2NZ40"/>
<dbReference type="Pfam" id="PF04384">
    <property type="entry name" value="Fe-S_assembly"/>
    <property type="match status" value="1"/>
</dbReference>
<sequence length="47" mass="5554">MLVRCLSDSLTDMRTWIVAREGFDDDPEKSKEGILESIQMTWRHEID</sequence>
<dbReference type="OrthoDB" id="9800346at2"/>
<dbReference type="InterPro" id="IPR036762">
    <property type="entry name" value="IscX-like_sf"/>
</dbReference>
<organism evidence="1 2">
    <name type="scientific">Granulosicoccus antarcticus IMCC3135</name>
    <dbReference type="NCBI Taxonomy" id="1192854"/>
    <lineage>
        <taxon>Bacteria</taxon>
        <taxon>Pseudomonadati</taxon>
        <taxon>Pseudomonadota</taxon>
        <taxon>Gammaproteobacteria</taxon>
        <taxon>Chromatiales</taxon>
        <taxon>Granulosicoccaceae</taxon>
        <taxon>Granulosicoccus</taxon>
    </lineage>
</organism>
<dbReference type="EMBL" id="CP018632">
    <property type="protein sequence ID" value="ASJ75181.1"/>
    <property type="molecule type" value="Genomic_DNA"/>
</dbReference>
<dbReference type="Gene3D" id="1.10.10.600">
    <property type="entry name" value="IscX-like"/>
    <property type="match status" value="1"/>
</dbReference>
<evidence type="ECO:0000313" key="2">
    <source>
        <dbReference type="Proteomes" id="UP000250079"/>
    </source>
</evidence>
<evidence type="ECO:0000313" key="1">
    <source>
        <dbReference type="EMBL" id="ASJ75181.1"/>
    </source>
</evidence>
<accession>A0A2Z2NZ40</accession>
<dbReference type="SUPFAM" id="SSF140319">
    <property type="entry name" value="IscX-like"/>
    <property type="match status" value="1"/>
</dbReference>
<reference evidence="1 2" key="1">
    <citation type="submission" date="2016-12" db="EMBL/GenBank/DDBJ databases">
        <authorList>
            <person name="Song W.-J."/>
            <person name="Kurnit D.M."/>
        </authorList>
    </citation>
    <scope>NUCLEOTIDE SEQUENCE [LARGE SCALE GENOMIC DNA]</scope>
    <source>
        <strain evidence="1 2">IMCC3135</strain>
    </source>
</reference>
<dbReference type="GO" id="GO:0016226">
    <property type="term" value="P:iron-sulfur cluster assembly"/>
    <property type="evidence" value="ECO:0007669"/>
    <property type="project" value="InterPro"/>
</dbReference>
<dbReference type="NCBIfam" id="TIGR03412">
    <property type="entry name" value="iscX_yfhJ"/>
    <property type="match status" value="1"/>
</dbReference>
<proteinExistence type="predicted"/>
<dbReference type="Proteomes" id="UP000250079">
    <property type="component" value="Chromosome"/>
</dbReference>
<dbReference type="InterPro" id="IPR007479">
    <property type="entry name" value="ISC_FeS_clus_asmbl_IscsX"/>
</dbReference>
<keyword evidence="2" id="KW-1185">Reference proteome</keyword>